<protein>
    <submittedName>
        <fullName evidence="2">Uncharacterized protein</fullName>
    </submittedName>
</protein>
<feature type="region of interest" description="Disordered" evidence="1">
    <location>
        <begin position="1"/>
        <end position="70"/>
    </location>
</feature>
<proteinExistence type="predicted"/>
<dbReference type="Proteomes" id="UP000481583">
    <property type="component" value="Unassembled WGS sequence"/>
</dbReference>
<feature type="compositionally biased region" description="Low complexity" evidence="1">
    <location>
        <begin position="48"/>
        <end position="60"/>
    </location>
</feature>
<gene>
    <name evidence="2" type="ORF">G5C51_18385</name>
</gene>
<feature type="compositionally biased region" description="Basic and acidic residues" evidence="1">
    <location>
        <begin position="9"/>
        <end position="26"/>
    </location>
</feature>
<name>A0A6G4U0U4_9ACTN</name>
<dbReference type="AlphaFoldDB" id="A0A6G4U0U4"/>
<reference evidence="2 3" key="1">
    <citation type="submission" date="2020-02" db="EMBL/GenBank/DDBJ databases">
        <title>Whole-genome analyses of novel actinobacteria.</title>
        <authorList>
            <person name="Sahin N."/>
        </authorList>
    </citation>
    <scope>NUCLEOTIDE SEQUENCE [LARGE SCALE GENOMIC DNA]</scope>
    <source>
        <strain evidence="2 3">A7024</strain>
    </source>
</reference>
<feature type="compositionally biased region" description="Polar residues" evidence="1">
    <location>
        <begin position="27"/>
        <end position="44"/>
    </location>
</feature>
<accession>A0A6G4U0U4</accession>
<dbReference type="EMBL" id="JAAKZV010000075">
    <property type="protein sequence ID" value="NGN65855.1"/>
    <property type="molecule type" value="Genomic_DNA"/>
</dbReference>
<comment type="caution">
    <text evidence="2">The sequence shown here is derived from an EMBL/GenBank/DDBJ whole genome shotgun (WGS) entry which is preliminary data.</text>
</comment>
<organism evidence="2 3">
    <name type="scientific">Streptomyces coryli</name>
    <dbReference type="NCBI Taxonomy" id="1128680"/>
    <lineage>
        <taxon>Bacteria</taxon>
        <taxon>Bacillati</taxon>
        <taxon>Actinomycetota</taxon>
        <taxon>Actinomycetes</taxon>
        <taxon>Kitasatosporales</taxon>
        <taxon>Streptomycetaceae</taxon>
        <taxon>Streptomyces</taxon>
    </lineage>
</organism>
<evidence type="ECO:0000256" key="1">
    <source>
        <dbReference type="SAM" id="MobiDB-lite"/>
    </source>
</evidence>
<sequence>MGKGKKRRQQEQNKHQDKYAAPDGRDQNQSQDQPQRGAQQSFDENASLDDALGDAAAPGGFEQGQSFGER</sequence>
<evidence type="ECO:0000313" key="2">
    <source>
        <dbReference type="EMBL" id="NGN65855.1"/>
    </source>
</evidence>
<evidence type="ECO:0000313" key="3">
    <source>
        <dbReference type="Proteomes" id="UP000481583"/>
    </source>
</evidence>
<keyword evidence="3" id="KW-1185">Reference proteome</keyword>
<dbReference type="RefSeq" id="WP_165238693.1">
    <property type="nucleotide sequence ID" value="NZ_JAAKZV010000075.1"/>
</dbReference>